<proteinExistence type="predicted"/>
<dbReference type="AlphaFoldDB" id="A0A8K0X3Z0"/>
<feature type="compositionally biased region" description="Low complexity" evidence="1">
    <location>
        <begin position="123"/>
        <end position="157"/>
    </location>
</feature>
<feature type="region of interest" description="Disordered" evidence="1">
    <location>
        <begin position="123"/>
        <end position="164"/>
    </location>
</feature>
<dbReference type="Proteomes" id="UP000813385">
    <property type="component" value="Unassembled WGS sequence"/>
</dbReference>
<keyword evidence="2" id="KW-0732">Signal</keyword>
<keyword evidence="4" id="KW-1185">Reference proteome</keyword>
<evidence type="ECO:0000313" key="4">
    <source>
        <dbReference type="Proteomes" id="UP000813385"/>
    </source>
</evidence>
<feature type="chain" id="PRO_5035438039" evidence="2">
    <location>
        <begin position="19"/>
        <end position="387"/>
    </location>
</feature>
<sequence length="387" mass="40470">MRLPTIIVAALLPATGSARSLLDTRGTCNANNCLRAFQKPEKASTASEFCSKLFATPVPATATPYYPSFLANCGTTSLVERFSSACSCIITTVSPPPTSTHGSSSTLSPPTLTLTTRSSLTSIITPSPPASLSTTAIPSSTSPPSTTRSTSFPSTITGSGTCQAPSTVTETAFVTISTTQSEPPTPPSTCPAPSISVSTVVEVSTSVVTLPPSTTTRTVTTASNVWCPISTNFFQNPGFESGSLQFWEYSAFVPNGVSTGVRCDGDPNWVKSGSCAYFATFSADAPVGAQMIIRQEWTNLCGRANYNLLFSHKITAGCAVDAVVLGQTITVSPTQSPAQWQTRQQIAQFPFDAEQQGYLSWSFVARKVGAAACGVSLDDFVWSGPGP</sequence>
<comment type="caution">
    <text evidence="3">The sequence shown here is derived from an EMBL/GenBank/DDBJ whole genome shotgun (WGS) entry which is preliminary data.</text>
</comment>
<feature type="signal peptide" evidence="2">
    <location>
        <begin position="1"/>
        <end position="18"/>
    </location>
</feature>
<protein>
    <submittedName>
        <fullName evidence="3">Uncharacterized protein</fullName>
    </submittedName>
</protein>
<organism evidence="3 4">
    <name type="scientific">Plectosphaerella cucumerina</name>
    <dbReference type="NCBI Taxonomy" id="40658"/>
    <lineage>
        <taxon>Eukaryota</taxon>
        <taxon>Fungi</taxon>
        <taxon>Dikarya</taxon>
        <taxon>Ascomycota</taxon>
        <taxon>Pezizomycotina</taxon>
        <taxon>Sordariomycetes</taxon>
        <taxon>Hypocreomycetidae</taxon>
        <taxon>Glomerellales</taxon>
        <taxon>Plectosphaerellaceae</taxon>
        <taxon>Plectosphaerella</taxon>
    </lineage>
</organism>
<evidence type="ECO:0000313" key="3">
    <source>
        <dbReference type="EMBL" id="KAH7363192.1"/>
    </source>
</evidence>
<evidence type="ECO:0000256" key="2">
    <source>
        <dbReference type="SAM" id="SignalP"/>
    </source>
</evidence>
<dbReference type="EMBL" id="JAGPXD010000003">
    <property type="protein sequence ID" value="KAH7363192.1"/>
    <property type="molecule type" value="Genomic_DNA"/>
</dbReference>
<reference evidence="3" key="1">
    <citation type="journal article" date="2021" name="Nat. Commun.">
        <title>Genetic determinants of endophytism in the Arabidopsis root mycobiome.</title>
        <authorList>
            <person name="Mesny F."/>
            <person name="Miyauchi S."/>
            <person name="Thiergart T."/>
            <person name="Pickel B."/>
            <person name="Atanasova L."/>
            <person name="Karlsson M."/>
            <person name="Huettel B."/>
            <person name="Barry K.W."/>
            <person name="Haridas S."/>
            <person name="Chen C."/>
            <person name="Bauer D."/>
            <person name="Andreopoulos W."/>
            <person name="Pangilinan J."/>
            <person name="LaButti K."/>
            <person name="Riley R."/>
            <person name="Lipzen A."/>
            <person name="Clum A."/>
            <person name="Drula E."/>
            <person name="Henrissat B."/>
            <person name="Kohler A."/>
            <person name="Grigoriev I.V."/>
            <person name="Martin F.M."/>
            <person name="Hacquard S."/>
        </authorList>
    </citation>
    <scope>NUCLEOTIDE SEQUENCE</scope>
    <source>
        <strain evidence="3">MPI-CAGE-AT-0016</strain>
    </source>
</reference>
<name>A0A8K0X3Z0_9PEZI</name>
<dbReference type="Gene3D" id="2.60.120.260">
    <property type="entry name" value="Galactose-binding domain-like"/>
    <property type="match status" value="1"/>
</dbReference>
<evidence type="ECO:0000256" key="1">
    <source>
        <dbReference type="SAM" id="MobiDB-lite"/>
    </source>
</evidence>
<gene>
    <name evidence="3" type="ORF">B0T11DRAFT_282240</name>
</gene>
<accession>A0A8K0X3Z0</accession>